<reference evidence="1 2" key="1">
    <citation type="submission" date="2023-10" db="EMBL/GenBank/DDBJ databases">
        <title>Bacteria for the degradation of biodegradable plastic PBAT(Polybutylene adipate terephthalate).</title>
        <authorList>
            <person name="Weon H.-Y."/>
            <person name="Yeon J."/>
        </authorList>
    </citation>
    <scope>NUCLEOTIDE SEQUENCE [LARGE SCALE GENOMIC DNA]</scope>
    <source>
        <strain evidence="1 2">SBD 7-3</strain>
    </source>
</reference>
<dbReference type="EMBL" id="CP136336">
    <property type="protein sequence ID" value="WOB05945.1"/>
    <property type="molecule type" value="Genomic_DNA"/>
</dbReference>
<organism evidence="1 2">
    <name type="scientific">Piscinibacter gummiphilus</name>
    <dbReference type="NCBI Taxonomy" id="946333"/>
    <lineage>
        <taxon>Bacteria</taxon>
        <taxon>Pseudomonadati</taxon>
        <taxon>Pseudomonadota</taxon>
        <taxon>Betaproteobacteria</taxon>
        <taxon>Burkholderiales</taxon>
        <taxon>Sphaerotilaceae</taxon>
        <taxon>Piscinibacter</taxon>
    </lineage>
</organism>
<keyword evidence="2" id="KW-1185">Reference proteome</keyword>
<name>A0ABZ0CLV4_9BURK</name>
<evidence type="ECO:0000313" key="1">
    <source>
        <dbReference type="EMBL" id="WOB05945.1"/>
    </source>
</evidence>
<accession>A0ABZ0CLV4</accession>
<gene>
    <name evidence="1" type="ORF">RXV79_13545</name>
</gene>
<evidence type="ECO:0000313" key="2">
    <source>
        <dbReference type="Proteomes" id="UP001303946"/>
    </source>
</evidence>
<sequence>MHPQTASTKPTNALQICTACGHRYLPMSTLASSVCDRCQVREFEEELALEIRRATSQMPPRLPMADGPRA</sequence>
<protein>
    <submittedName>
        <fullName evidence="1">Uncharacterized protein</fullName>
    </submittedName>
</protein>
<proteinExistence type="predicted"/>
<dbReference type="RefSeq" id="WP_316698081.1">
    <property type="nucleotide sequence ID" value="NZ_CP136336.1"/>
</dbReference>
<dbReference type="Proteomes" id="UP001303946">
    <property type="component" value="Chromosome"/>
</dbReference>